<dbReference type="InterPro" id="IPR005665">
    <property type="entry name" value="SecF_bac"/>
</dbReference>
<feature type="transmembrane region" description="Helical" evidence="9">
    <location>
        <begin position="189"/>
        <end position="210"/>
    </location>
</feature>
<dbReference type="Proteomes" id="UP000585721">
    <property type="component" value="Unassembled WGS sequence"/>
</dbReference>
<name>A0A841GAH5_9GAMM</name>
<keyword evidence="6 9" id="KW-1133">Transmembrane helix</keyword>
<evidence type="ECO:0000256" key="1">
    <source>
        <dbReference type="ARBA" id="ARBA00004651"/>
    </source>
</evidence>
<dbReference type="InterPro" id="IPR022813">
    <property type="entry name" value="SecD/SecF_arch_bac"/>
</dbReference>
<evidence type="ECO:0000313" key="12">
    <source>
        <dbReference type="Proteomes" id="UP000585721"/>
    </source>
</evidence>
<sequence>MFQLLKPGRTIPFMKLAMPATIFSCILIVLSVFTIATKGFNWGLDFTGGTIAELKFSKPADLDAVRSALTKQGLEGAVVQYYGSTKDVVIRIAPKGELTQQKISDGVQKGASELDSAVNLSRIEYVGPSVGEELANQGFLAIMAALGCILIYIAIRFEWRMATGAVMSLGHDVLITLAVFSWTQMEFDLNVLAAVLTVVGYSLNDTIVVFDRVRENARRIRNDTMRNIIDISMTETLSRTLITSGTTLITVIALFWKGGPMIHGFSTALLIGVGFGTYSSIYVASAWAMYLKMSREDLLPKMVEKEGAEERYEP</sequence>
<evidence type="ECO:0000259" key="10">
    <source>
        <dbReference type="Pfam" id="PF02355"/>
    </source>
</evidence>
<dbReference type="GO" id="GO:0015450">
    <property type="term" value="F:protein-transporting ATPase activity"/>
    <property type="evidence" value="ECO:0007669"/>
    <property type="project" value="InterPro"/>
</dbReference>
<keyword evidence="7 9" id="KW-0811">Translocation</keyword>
<dbReference type="AlphaFoldDB" id="A0A841GAH5"/>
<keyword evidence="2 9" id="KW-0813">Transport</keyword>
<dbReference type="Pfam" id="PF02355">
    <property type="entry name" value="SecD_SecF_C"/>
    <property type="match status" value="1"/>
</dbReference>
<proteinExistence type="inferred from homology"/>
<comment type="subunit">
    <text evidence="9">Forms a complex with SecD. Part of the essential Sec protein translocation apparatus which comprises SecA, SecYEG and auxiliary proteins SecDF-YajC and YidC.</text>
</comment>
<dbReference type="NCBIfam" id="TIGR00966">
    <property type="entry name" value="transloc_SecF"/>
    <property type="match status" value="1"/>
</dbReference>
<comment type="similarity">
    <text evidence="9">Belongs to the SecD/SecF family. SecF subfamily.</text>
</comment>
<keyword evidence="8 9" id="KW-0472">Membrane</keyword>
<evidence type="ECO:0000256" key="4">
    <source>
        <dbReference type="ARBA" id="ARBA00022692"/>
    </source>
</evidence>
<dbReference type="InterPro" id="IPR048634">
    <property type="entry name" value="SecD_SecF_C"/>
</dbReference>
<keyword evidence="5 9" id="KW-0653">Protein transport</keyword>
<dbReference type="GO" id="GO:0043952">
    <property type="term" value="P:protein transport by the Sec complex"/>
    <property type="evidence" value="ECO:0007669"/>
    <property type="project" value="UniProtKB-UniRule"/>
</dbReference>
<keyword evidence="4 9" id="KW-0812">Transmembrane</keyword>
<keyword evidence="3 9" id="KW-1003">Cell membrane</keyword>
<evidence type="ECO:0000256" key="7">
    <source>
        <dbReference type="ARBA" id="ARBA00023010"/>
    </source>
</evidence>
<evidence type="ECO:0000256" key="3">
    <source>
        <dbReference type="ARBA" id="ARBA00022475"/>
    </source>
</evidence>
<dbReference type="PRINTS" id="PR01755">
    <property type="entry name" value="SECFTRNLCASE"/>
</dbReference>
<comment type="caution">
    <text evidence="11">The sequence shown here is derived from an EMBL/GenBank/DDBJ whole genome shotgun (WGS) entry which is preliminary data.</text>
</comment>
<reference evidence="11 12" key="1">
    <citation type="submission" date="2020-08" db="EMBL/GenBank/DDBJ databases">
        <title>Genomic Encyclopedia of Type Strains, Phase IV (KMG-IV): sequencing the most valuable type-strain genomes for metagenomic binning, comparative biology and taxonomic classification.</title>
        <authorList>
            <person name="Goeker M."/>
        </authorList>
    </citation>
    <scope>NUCLEOTIDE SEQUENCE [LARGE SCALE GENOMIC DNA]</scope>
    <source>
        <strain evidence="11 12">DSM 22975</strain>
    </source>
</reference>
<dbReference type="GO" id="GO:0065002">
    <property type="term" value="P:intracellular protein transmembrane transport"/>
    <property type="evidence" value="ECO:0007669"/>
    <property type="project" value="UniProtKB-UniRule"/>
</dbReference>
<keyword evidence="12" id="KW-1185">Reference proteome</keyword>
<comment type="subcellular location">
    <subcellularLocation>
        <location evidence="1 9">Cell membrane</location>
        <topology evidence="1 9">Multi-pass membrane protein</topology>
    </subcellularLocation>
</comment>
<protein>
    <recommendedName>
        <fullName evidence="9">Protein-export membrane protein SecF</fullName>
    </recommendedName>
</protein>
<organism evidence="11 12">
    <name type="scientific">Tolumonas osonensis</name>
    <dbReference type="NCBI Taxonomy" id="675874"/>
    <lineage>
        <taxon>Bacteria</taxon>
        <taxon>Pseudomonadati</taxon>
        <taxon>Pseudomonadota</taxon>
        <taxon>Gammaproteobacteria</taxon>
        <taxon>Aeromonadales</taxon>
        <taxon>Aeromonadaceae</taxon>
        <taxon>Tolumonas</taxon>
    </lineage>
</organism>
<dbReference type="PANTHER" id="PTHR30081:SF8">
    <property type="entry name" value="PROTEIN TRANSLOCASE SUBUNIT SECF"/>
    <property type="match status" value="1"/>
</dbReference>
<accession>A0A841GAH5</accession>
<comment type="function">
    <text evidence="9">Part of the Sec protein translocase complex. Interacts with the SecYEG preprotein conducting channel. SecDF uses the proton motive force (PMF) to complete protein translocation after the ATP-dependent function of SecA.</text>
</comment>
<feature type="transmembrane region" description="Helical" evidence="9">
    <location>
        <begin position="134"/>
        <end position="155"/>
    </location>
</feature>
<dbReference type="HAMAP" id="MF_01464_B">
    <property type="entry name" value="SecF_B"/>
    <property type="match status" value="1"/>
</dbReference>
<dbReference type="InterPro" id="IPR022645">
    <property type="entry name" value="SecD/SecF_bac"/>
</dbReference>
<feature type="transmembrane region" description="Helical" evidence="9">
    <location>
        <begin position="12"/>
        <end position="36"/>
    </location>
</feature>
<dbReference type="InterPro" id="IPR022646">
    <property type="entry name" value="SecD/SecF_CS"/>
</dbReference>
<dbReference type="GO" id="GO:0005886">
    <property type="term" value="C:plasma membrane"/>
    <property type="evidence" value="ECO:0007669"/>
    <property type="project" value="UniProtKB-SubCell"/>
</dbReference>
<dbReference type="EMBL" id="JACHGR010000006">
    <property type="protein sequence ID" value="MBB6056058.1"/>
    <property type="molecule type" value="Genomic_DNA"/>
</dbReference>
<gene>
    <name evidence="9" type="primary">secF</name>
    <name evidence="11" type="ORF">HNR75_001988</name>
</gene>
<evidence type="ECO:0000256" key="5">
    <source>
        <dbReference type="ARBA" id="ARBA00022927"/>
    </source>
</evidence>
<dbReference type="Gene3D" id="1.20.1640.10">
    <property type="entry name" value="Multidrug efflux transporter AcrB transmembrane domain"/>
    <property type="match status" value="1"/>
</dbReference>
<evidence type="ECO:0000256" key="9">
    <source>
        <dbReference type="HAMAP-Rule" id="MF_01464"/>
    </source>
</evidence>
<dbReference type="Pfam" id="PF07549">
    <property type="entry name" value="Sec_GG"/>
    <property type="match status" value="1"/>
</dbReference>
<dbReference type="GO" id="GO:0006605">
    <property type="term" value="P:protein targeting"/>
    <property type="evidence" value="ECO:0007669"/>
    <property type="project" value="UniProtKB-UniRule"/>
</dbReference>
<evidence type="ECO:0000256" key="2">
    <source>
        <dbReference type="ARBA" id="ARBA00022448"/>
    </source>
</evidence>
<dbReference type="SUPFAM" id="SSF82866">
    <property type="entry name" value="Multidrug efflux transporter AcrB transmembrane domain"/>
    <property type="match status" value="1"/>
</dbReference>
<feature type="transmembrane region" description="Helical" evidence="9">
    <location>
        <begin position="236"/>
        <end position="256"/>
    </location>
</feature>
<feature type="transmembrane region" description="Helical" evidence="9">
    <location>
        <begin position="162"/>
        <end position="183"/>
    </location>
</feature>
<dbReference type="RefSeq" id="WP_188026796.1">
    <property type="nucleotide sequence ID" value="NZ_JACHGR010000006.1"/>
</dbReference>
<evidence type="ECO:0000313" key="11">
    <source>
        <dbReference type="EMBL" id="MBB6056058.1"/>
    </source>
</evidence>
<feature type="transmembrane region" description="Helical" evidence="9">
    <location>
        <begin position="268"/>
        <end position="291"/>
    </location>
</feature>
<dbReference type="PANTHER" id="PTHR30081">
    <property type="entry name" value="PROTEIN-EXPORT MEMBRANE PROTEIN SEC"/>
    <property type="match status" value="1"/>
</dbReference>
<dbReference type="InterPro" id="IPR055344">
    <property type="entry name" value="SecD_SecF_C_bact"/>
</dbReference>
<feature type="domain" description="Protein export membrane protein SecD/SecF C-terminal" evidence="10">
    <location>
        <begin position="112"/>
        <end position="292"/>
    </location>
</feature>
<dbReference type="NCBIfam" id="TIGR00916">
    <property type="entry name" value="2A0604s01"/>
    <property type="match status" value="1"/>
</dbReference>
<evidence type="ECO:0000256" key="6">
    <source>
        <dbReference type="ARBA" id="ARBA00022989"/>
    </source>
</evidence>
<evidence type="ECO:0000256" key="8">
    <source>
        <dbReference type="ARBA" id="ARBA00023136"/>
    </source>
</evidence>